<sequence>MTHVSEPQEIHKRKRDADDAGSQNNSDRIPQPPPPQSGNSFLINYLTKSSTGRLELIPGDADTFSDVLGLLNSYEGVLNRHESLAANLGAKLTGPRLLRAMEGVFEGPIIASPASPYHHQHAPISWLDIVTFARSNSDKFVLTTNADGERSCQFFLNGSQVQILEDDWRLIVNGTLDRFSIASNAPLEEDETAELATLDIVEKRLQVLIKKADEVAKRARQLNYHLSGRKAAINSRHNSSSHSPGFHPVSSPHRHGGPGPSYDLRADLLQQFTAFSVQSLAQRTPPGHSHDAGHILHNSTSTSDHRQQLPTQPGRSPLPSAPPVHRRDSFDPSAVHRTAMTSRIERLDKGSPIYPPCDRCRRLKSPCIKHLTACQGCTKKHAKCSWKTITEREIAWLEREENNAGDAELEGSGSGSGHATGLKYDASHDEQRHTTDESVGSPPARGESSRPGSRGSQPTIRPPSPTETVEKRAPPNSLPQIRVSVSPSASKPWPADILHRDDHPGPHRDHARLSHMASVATAAADARDGVVRQAPSPTGH</sequence>
<organism evidence="3 4">
    <name type="scientific">Verticillium nonalfalfae</name>
    <dbReference type="NCBI Taxonomy" id="1051616"/>
    <lineage>
        <taxon>Eukaryota</taxon>
        <taxon>Fungi</taxon>
        <taxon>Dikarya</taxon>
        <taxon>Ascomycota</taxon>
        <taxon>Pezizomycotina</taxon>
        <taxon>Sordariomycetes</taxon>
        <taxon>Hypocreomycetidae</taxon>
        <taxon>Glomerellales</taxon>
        <taxon>Plectosphaerellaceae</taxon>
        <taxon>Verticillium</taxon>
    </lineage>
</organism>
<evidence type="ECO:0000313" key="4">
    <source>
        <dbReference type="Proteomes" id="UP000267145"/>
    </source>
</evidence>
<feature type="compositionally biased region" description="Basic and acidic residues" evidence="2">
    <location>
        <begin position="1"/>
        <end position="18"/>
    </location>
</feature>
<feature type="compositionally biased region" description="Polar residues" evidence="2">
    <location>
        <begin position="297"/>
        <end position="314"/>
    </location>
</feature>
<feature type="compositionally biased region" description="Basic and acidic residues" evidence="2">
    <location>
        <begin position="497"/>
        <end position="512"/>
    </location>
</feature>
<feature type="compositionally biased region" description="Low complexity" evidence="2">
    <location>
        <begin position="440"/>
        <end position="458"/>
    </location>
</feature>
<feature type="region of interest" description="Disordered" evidence="2">
    <location>
        <begin position="403"/>
        <end position="540"/>
    </location>
</feature>
<feature type="region of interest" description="Disordered" evidence="2">
    <location>
        <begin position="227"/>
        <end position="264"/>
    </location>
</feature>
<evidence type="ECO:0000313" key="3">
    <source>
        <dbReference type="EMBL" id="RNJ60876.1"/>
    </source>
</evidence>
<dbReference type="RefSeq" id="XP_028499034.1">
    <property type="nucleotide sequence ID" value="XM_028639127.1"/>
</dbReference>
<evidence type="ECO:0008006" key="5">
    <source>
        <dbReference type="Google" id="ProtNLM"/>
    </source>
</evidence>
<keyword evidence="1" id="KW-0539">Nucleus</keyword>
<dbReference type="EMBL" id="RBVV01000003">
    <property type="protein sequence ID" value="RNJ60876.1"/>
    <property type="molecule type" value="Genomic_DNA"/>
</dbReference>
<dbReference type="GO" id="GO:0000981">
    <property type="term" value="F:DNA-binding transcription factor activity, RNA polymerase II-specific"/>
    <property type="evidence" value="ECO:0007669"/>
    <property type="project" value="InterPro"/>
</dbReference>
<evidence type="ECO:0000256" key="2">
    <source>
        <dbReference type="SAM" id="MobiDB-lite"/>
    </source>
</evidence>
<evidence type="ECO:0000256" key="1">
    <source>
        <dbReference type="ARBA" id="ARBA00023242"/>
    </source>
</evidence>
<dbReference type="AlphaFoldDB" id="A0A3M9YM84"/>
<comment type="caution">
    <text evidence="3">The sequence shown here is derived from an EMBL/GenBank/DDBJ whole genome shotgun (WGS) entry which is preliminary data.</text>
</comment>
<dbReference type="CDD" id="cd00067">
    <property type="entry name" value="GAL4"/>
    <property type="match status" value="1"/>
</dbReference>
<gene>
    <name evidence="3" type="ORF">D7B24_004964</name>
</gene>
<name>A0A3M9YM84_9PEZI</name>
<dbReference type="GeneID" id="39608653"/>
<feature type="compositionally biased region" description="Basic and acidic residues" evidence="2">
    <location>
        <begin position="425"/>
        <end position="436"/>
    </location>
</feature>
<feature type="region of interest" description="Disordered" evidence="2">
    <location>
        <begin position="1"/>
        <end position="40"/>
    </location>
</feature>
<keyword evidence="4" id="KW-1185">Reference proteome</keyword>
<proteinExistence type="predicted"/>
<dbReference type="InterPro" id="IPR001138">
    <property type="entry name" value="Zn2Cys6_DnaBD"/>
</dbReference>
<feature type="region of interest" description="Disordered" evidence="2">
    <location>
        <begin position="281"/>
        <end position="351"/>
    </location>
</feature>
<dbReference type="GO" id="GO:0008270">
    <property type="term" value="F:zinc ion binding"/>
    <property type="evidence" value="ECO:0007669"/>
    <property type="project" value="InterPro"/>
</dbReference>
<protein>
    <recommendedName>
        <fullName evidence="5">Zn(2)-C6 fungal-type domain-containing protein</fullName>
    </recommendedName>
</protein>
<dbReference type="Proteomes" id="UP000267145">
    <property type="component" value="Unassembled WGS sequence"/>
</dbReference>
<dbReference type="STRING" id="1051616.A0A3M9YM84"/>
<reference evidence="3 4" key="1">
    <citation type="submission" date="2018-10" db="EMBL/GenBank/DDBJ databases">
        <title>Genome sequence of Verticillium nonalfalfae VnAa140.</title>
        <authorList>
            <person name="Stajich J.E."/>
            <person name="Kasson M.T."/>
        </authorList>
    </citation>
    <scope>NUCLEOTIDE SEQUENCE [LARGE SCALE GENOMIC DNA]</scope>
    <source>
        <strain evidence="3 4">VnAa140</strain>
    </source>
</reference>
<accession>A0A3M9YM84</accession>